<dbReference type="PANTHER" id="PTHR15503">
    <property type="entry name" value="LDOC1 RELATED"/>
    <property type="match status" value="1"/>
</dbReference>
<dbReference type="GeneID" id="107942508"/>
<dbReference type="InterPro" id="IPR032567">
    <property type="entry name" value="RTL1-rel"/>
</dbReference>
<evidence type="ECO:0000313" key="3">
    <source>
        <dbReference type="RefSeq" id="XP_016731675.1"/>
    </source>
</evidence>
<dbReference type="KEGG" id="ghi:107942508"/>
<evidence type="ECO:0000313" key="2">
    <source>
        <dbReference type="Proteomes" id="UP000818029"/>
    </source>
</evidence>
<evidence type="ECO:0000256" key="1">
    <source>
        <dbReference type="SAM" id="MobiDB-lite"/>
    </source>
</evidence>
<accession>A0A1U8MXZ5</accession>
<reference evidence="3" key="2">
    <citation type="submission" date="2025-08" db="UniProtKB">
        <authorList>
            <consortium name="RefSeq"/>
        </authorList>
    </citation>
    <scope>IDENTIFICATION</scope>
</reference>
<dbReference type="PANTHER" id="PTHR15503:SF45">
    <property type="entry name" value="RNA-DIRECTED DNA POLYMERASE HOMOLOG"/>
    <property type="match status" value="1"/>
</dbReference>
<keyword evidence="2" id="KW-1185">Reference proteome</keyword>
<protein>
    <submittedName>
        <fullName evidence="3">Uncharacterized protein</fullName>
    </submittedName>
</protein>
<feature type="region of interest" description="Disordered" evidence="1">
    <location>
        <begin position="1"/>
        <end position="29"/>
    </location>
</feature>
<dbReference type="AlphaFoldDB" id="A0A1U8MXZ5"/>
<reference evidence="2" key="1">
    <citation type="journal article" date="2020" name="Nat. Genet.">
        <title>Genomic diversifications of five Gossypium allopolyploid species and their impact on cotton improvement.</title>
        <authorList>
            <person name="Chen Z.J."/>
            <person name="Sreedasyam A."/>
            <person name="Ando A."/>
            <person name="Song Q."/>
            <person name="De Santiago L.M."/>
            <person name="Hulse-Kemp A.M."/>
            <person name="Ding M."/>
            <person name="Ye W."/>
            <person name="Kirkbride R.C."/>
            <person name="Jenkins J."/>
            <person name="Plott C."/>
            <person name="Lovell J."/>
            <person name="Lin Y.M."/>
            <person name="Vaughn R."/>
            <person name="Liu B."/>
            <person name="Simpson S."/>
            <person name="Scheffler B.E."/>
            <person name="Wen L."/>
            <person name="Saski C.A."/>
            <person name="Grover C.E."/>
            <person name="Hu G."/>
            <person name="Conover J.L."/>
            <person name="Carlson J.W."/>
            <person name="Shu S."/>
            <person name="Boston L.B."/>
            <person name="Williams M."/>
            <person name="Peterson D.G."/>
            <person name="McGee K."/>
            <person name="Jones D.C."/>
            <person name="Wendel J.F."/>
            <person name="Stelly D.M."/>
            <person name="Grimwood J."/>
            <person name="Schmutz J."/>
        </authorList>
    </citation>
    <scope>NUCLEOTIDE SEQUENCE [LARGE SCALE GENOMIC DNA]</scope>
    <source>
        <strain evidence="2">cv. TM-1</strain>
    </source>
</reference>
<dbReference type="RefSeq" id="XP_016731675.1">
    <property type="nucleotide sequence ID" value="XM_016876186.1"/>
</dbReference>
<dbReference type="PaxDb" id="3635-A0A1U8MXZ5"/>
<sequence length="198" mass="21349">MGHAQAKGGNSIGRGQRAPDRGAGQTEASQPTLVYATHCQDGKDAPDVITGSTHSYVASTVSENLGILVESTSSEVTILSPLGNQFRLANRMDWSVKHCVSLDCATKRVILRTGEDNEKLVRNGCGAFLAYISVSIFGDSTVKDIRTVRDFPDVFPEELPSLPPNREVEFEIELLPGTAPVSIAPYCMTPKELTELKA</sequence>
<dbReference type="Proteomes" id="UP000818029">
    <property type="component" value="Chromosome A02"/>
</dbReference>
<proteinExistence type="predicted"/>
<organism evidence="2 3">
    <name type="scientific">Gossypium hirsutum</name>
    <name type="common">Upland cotton</name>
    <name type="synonym">Gossypium mexicanum</name>
    <dbReference type="NCBI Taxonomy" id="3635"/>
    <lineage>
        <taxon>Eukaryota</taxon>
        <taxon>Viridiplantae</taxon>
        <taxon>Streptophyta</taxon>
        <taxon>Embryophyta</taxon>
        <taxon>Tracheophyta</taxon>
        <taxon>Spermatophyta</taxon>
        <taxon>Magnoliopsida</taxon>
        <taxon>eudicotyledons</taxon>
        <taxon>Gunneridae</taxon>
        <taxon>Pentapetalae</taxon>
        <taxon>rosids</taxon>
        <taxon>malvids</taxon>
        <taxon>Malvales</taxon>
        <taxon>Malvaceae</taxon>
        <taxon>Malvoideae</taxon>
        <taxon>Gossypium</taxon>
    </lineage>
</organism>
<name>A0A1U8MXZ5_GOSHI</name>
<gene>
    <name evidence="3" type="primary">LOC107942508</name>
</gene>